<reference evidence="6" key="2">
    <citation type="journal article" date="2014" name="ISME J.">
        <title>Microbial stratification in low pH oxic and suboxic macroscopic growths along an acid mine drainage.</title>
        <authorList>
            <person name="Mendez-Garcia C."/>
            <person name="Mesa V."/>
            <person name="Sprenger R.R."/>
            <person name="Richter M."/>
            <person name="Diez M.S."/>
            <person name="Solano J."/>
            <person name="Bargiela R."/>
            <person name="Golyshina O.V."/>
            <person name="Manteca A."/>
            <person name="Ramos J.L."/>
            <person name="Gallego J.R."/>
            <person name="Llorente I."/>
            <person name="Martins Dos Santos V.A."/>
            <person name="Jensen O.N."/>
            <person name="Pelaez A.I."/>
            <person name="Sanchez J."/>
            <person name="Ferrer M."/>
        </authorList>
    </citation>
    <scope>NUCLEOTIDE SEQUENCE</scope>
</reference>
<proteinExistence type="predicted"/>
<sequence length="228" mass="25715">MDTKFIGGLQKLPRWTLGVVLVFLALVLPENVLGALWFDGGMVLSAVGYLIPRMRRVRKERRLAGRTPVLAVVLAVVWFFGMVAIWRLLPQLVSLPWALDLAEWMYLLGALLMVDSMRTLGSSWSLNAKPNLDSPVRTEGPYLLVRHPLYLGVSLFGIAFFGVIAGWPGMAATTLIVVPLQVRTVVHEEEALLRTPYTRERYAAYIHEVPRFLPTLRSVFRYLSSPLR</sequence>
<evidence type="ECO:0000256" key="1">
    <source>
        <dbReference type="ARBA" id="ARBA00004141"/>
    </source>
</evidence>
<keyword evidence="3 5" id="KW-1133">Transmembrane helix</keyword>
<protein>
    <recommendedName>
        <fullName evidence="7">Isoprenylcysteine carboxylmethyltransferase family protein</fullName>
    </recommendedName>
</protein>
<keyword evidence="2 5" id="KW-0812">Transmembrane</keyword>
<organism evidence="6">
    <name type="scientific">mine drainage metagenome</name>
    <dbReference type="NCBI Taxonomy" id="410659"/>
    <lineage>
        <taxon>unclassified sequences</taxon>
        <taxon>metagenomes</taxon>
        <taxon>ecological metagenomes</taxon>
    </lineage>
</organism>
<evidence type="ECO:0000256" key="4">
    <source>
        <dbReference type="ARBA" id="ARBA00023136"/>
    </source>
</evidence>
<name>T0ZES7_9ZZZZ</name>
<dbReference type="InterPro" id="IPR007269">
    <property type="entry name" value="ICMT_MeTrfase"/>
</dbReference>
<keyword evidence="4 5" id="KW-0472">Membrane</keyword>
<evidence type="ECO:0000256" key="3">
    <source>
        <dbReference type="ARBA" id="ARBA00022989"/>
    </source>
</evidence>
<dbReference type="Gene3D" id="1.20.120.1630">
    <property type="match status" value="1"/>
</dbReference>
<comment type="caution">
    <text evidence="6">The sequence shown here is derived from an EMBL/GenBank/DDBJ whole genome shotgun (WGS) entry which is preliminary data.</text>
</comment>
<dbReference type="AlphaFoldDB" id="T0ZES7"/>
<dbReference type="GO" id="GO:0004671">
    <property type="term" value="F:protein C-terminal S-isoprenylcysteine carboxyl O-methyltransferase activity"/>
    <property type="evidence" value="ECO:0007669"/>
    <property type="project" value="InterPro"/>
</dbReference>
<comment type="subcellular location">
    <subcellularLocation>
        <location evidence="1">Membrane</location>
        <topology evidence="1">Multi-pass membrane protein</topology>
    </subcellularLocation>
</comment>
<dbReference type="EMBL" id="AUZX01010674">
    <property type="protein sequence ID" value="EQD46646.1"/>
    <property type="molecule type" value="Genomic_DNA"/>
</dbReference>
<dbReference type="Pfam" id="PF04140">
    <property type="entry name" value="ICMT"/>
    <property type="match status" value="1"/>
</dbReference>
<evidence type="ECO:0000313" key="6">
    <source>
        <dbReference type="EMBL" id="EQD46646.1"/>
    </source>
</evidence>
<gene>
    <name evidence="6" type="ORF">B1A_14536</name>
</gene>
<evidence type="ECO:0008006" key="7">
    <source>
        <dbReference type="Google" id="ProtNLM"/>
    </source>
</evidence>
<reference evidence="6" key="1">
    <citation type="submission" date="2013-08" db="EMBL/GenBank/DDBJ databases">
        <authorList>
            <person name="Mendez C."/>
            <person name="Richter M."/>
            <person name="Ferrer M."/>
            <person name="Sanchez J."/>
        </authorList>
    </citation>
    <scope>NUCLEOTIDE SEQUENCE</scope>
</reference>
<evidence type="ECO:0000256" key="5">
    <source>
        <dbReference type="SAM" id="Phobius"/>
    </source>
</evidence>
<feature type="transmembrane region" description="Helical" evidence="5">
    <location>
        <begin position="12"/>
        <end position="28"/>
    </location>
</feature>
<feature type="transmembrane region" description="Helical" evidence="5">
    <location>
        <begin position="149"/>
        <end position="170"/>
    </location>
</feature>
<accession>T0ZES7</accession>
<evidence type="ECO:0000256" key="2">
    <source>
        <dbReference type="ARBA" id="ARBA00022692"/>
    </source>
</evidence>
<feature type="transmembrane region" description="Helical" evidence="5">
    <location>
        <begin position="63"/>
        <end position="89"/>
    </location>
</feature>
<dbReference type="GO" id="GO:0016020">
    <property type="term" value="C:membrane"/>
    <property type="evidence" value="ECO:0007669"/>
    <property type="project" value="UniProtKB-SubCell"/>
</dbReference>